<protein>
    <recommendedName>
        <fullName evidence="5">Outer membrane protein with beta-barrel domain</fullName>
    </recommendedName>
</protein>
<comment type="caution">
    <text evidence="3">The sequence shown here is derived from an EMBL/GenBank/DDBJ whole genome shotgun (WGS) entry which is preliminary data.</text>
</comment>
<feature type="compositionally biased region" description="Low complexity" evidence="1">
    <location>
        <begin position="44"/>
        <end position="63"/>
    </location>
</feature>
<organism evidence="3 4">
    <name type="scientific">Pontibacter ramchanderi</name>
    <dbReference type="NCBI Taxonomy" id="1179743"/>
    <lineage>
        <taxon>Bacteria</taxon>
        <taxon>Pseudomonadati</taxon>
        <taxon>Bacteroidota</taxon>
        <taxon>Cytophagia</taxon>
        <taxon>Cytophagales</taxon>
        <taxon>Hymenobacteraceae</taxon>
        <taxon>Pontibacter</taxon>
    </lineage>
</organism>
<evidence type="ECO:0000313" key="3">
    <source>
        <dbReference type="EMBL" id="PKV75705.1"/>
    </source>
</evidence>
<name>A0A2N3V249_9BACT</name>
<gene>
    <name evidence="3" type="ORF">BD749_0651</name>
</gene>
<feature type="signal peptide" evidence="2">
    <location>
        <begin position="1"/>
        <end position="25"/>
    </location>
</feature>
<keyword evidence="4" id="KW-1185">Reference proteome</keyword>
<sequence>MPLRYRYKLLLLTLCCLLGGTGAKAQTEPDTVRRKRELPTGPIVEPQQQRQPRVTQPQPQPEVIRPQVVRPGEEAPQALIDRMFWGGSFGLQFGTFTNVSLLPVLGYRATETFWLGIGGVYHYRRFRGESVHNYGGRVFAQQQIFENFLIHGEFEQLNVELPLMNYNTGVYEFSRRFIGIPMAGLGYRQRIGERGAADILLLYNFNDSFASPYSNPVIRAGFSFPFRR</sequence>
<dbReference type="EMBL" id="PJMU01000001">
    <property type="protein sequence ID" value="PKV75705.1"/>
    <property type="molecule type" value="Genomic_DNA"/>
</dbReference>
<keyword evidence="2" id="KW-0732">Signal</keyword>
<dbReference type="AlphaFoldDB" id="A0A2N3V249"/>
<evidence type="ECO:0000256" key="1">
    <source>
        <dbReference type="SAM" id="MobiDB-lite"/>
    </source>
</evidence>
<evidence type="ECO:0000256" key="2">
    <source>
        <dbReference type="SAM" id="SignalP"/>
    </source>
</evidence>
<reference evidence="3 4" key="1">
    <citation type="submission" date="2017-12" db="EMBL/GenBank/DDBJ databases">
        <title>Genomic Encyclopedia of Type Strains, Phase III (KMG-III): the genomes of soil and plant-associated and newly described type strains.</title>
        <authorList>
            <person name="Whitman W."/>
        </authorList>
    </citation>
    <scope>NUCLEOTIDE SEQUENCE [LARGE SCALE GENOMIC DNA]</scope>
    <source>
        <strain evidence="3 4">LP43</strain>
    </source>
</reference>
<feature type="chain" id="PRO_5014801138" description="Outer membrane protein with beta-barrel domain" evidence="2">
    <location>
        <begin position="26"/>
        <end position="228"/>
    </location>
</feature>
<dbReference type="OrthoDB" id="1098580at2"/>
<accession>A0A2N3V249</accession>
<dbReference type="RefSeq" id="WP_101442917.1">
    <property type="nucleotide sequence ID" value="NZ_PJMU01000001.1"/>
</dbReference>
<proteinExistence type="predicted"/>
<dbReference type="Proteomes" id="UP000233782">
    <property type="component" value="Unassembled WGS sequence"/>
</dbReference>
<feature type="region of interest" description="Disordered" evidence="1">
    <location>
        <begin position="23"/>
        <end position="65"/>
    </location>
</feature>
<evidence type="ECO:0008006" key="5">
    <source>
        <dbReference type="Google" id="ProtNLM"/>
    </source>
</evidence>
<evidence type="ECO:0000313" key="4">
    <source>
        <dbReference type="Proteomes" id="UP000233782"/>
    </source>
</evidence>